<evidence type="ECO:0000256" key="4">
    <source>
        <dbReference type="ARBA" id="ARBA00022695"/>
    </source>
</evidence>
<dbReference type="InterPro" id="IPR041588">
    <property type="entry name" value="Integrase_H2C2"/>
</dbReference>
<keyword evidence="10" id="KW-0131">Cell cycle</keyword>
<feature type="domain" description="Integrase catalytic" evidence="12">
    <location>
        <begin position="645"/>
        <end position="809"/>
    </location>
</feature>
<feature type="compositionally biased region" description="Low complexity" evidence="11">
    <location>
        <begin position="52"/>
        <end position="73"/>
    </location>
</feature>
<dbReference type="InterPro" id="IPR043128">
    <property type="entry name" value="Rev_trsase/Diguanyl_cyclase"/>
</dbReference>
<dbReference type="PANTHER" id="PTHR37984:SF5">
    <property type="entry name" value="PROTEIN NYNRIN-LIKE"/>
    <property type="match status" value="1"/>
</dbReference>
<dbReference type="SUPFAM" id="SSF53098">
    <property type="entry name" value="Ribonuclease H-like"/>
    <property type="match status" value="1"/>
</dbReference>
<keyword evidence="2" id="KW-0132">Cell division</keyword>
<dbReference type="PROSITE" id="PS00292">
    <property type="entry name" value="CYCLINS"/>
    <property type="match status" value="1"/>
</dbReference>
<keyword evidence="6" id="KW-0255">Endonuclease</keyword>
<dbReference type="GO" id="GO:0051301">
    <property type="term" value="P:cell division"/>
    <property type="evidence" value="ECO:0007669"/>
    <property type="project" value="UniProtKB-KW"/>
</dbReference>
<feature type="compositionally biased region" description="Low complexity" evidence="11">
    <location>
        <begin position="808"/>
        <end position="825"/>
    </location>
</feature>
<evidence type="ECO:0000256" key="6">
    <source>
        <dbReference type="ARBA" id="ARBA00022759"/>
    </source>
</evidence>
<dbReference type="Gene3D" id="3.30.420.10">
    <property type="entry name" value="Ribonuclease H-like superfamily/Ribonuclease H"/>
    <property type="match status" value="1"/>
</dbReference>
<dbReference type="InterPro" id="IPR036397">
    <property type="entry name" value="RNaseH_sf"/>
</dbReference>
<dbReference type="GO" id="GO:0003964">
    <property type="term" value="F:RNA-directed DNA polymerase activity"/>
    <property type="evidence" value="ECO:0007669"/>
    <property type="project" value="UniProtKB-KW"/>
</dbReference>
<dbReference type="InterPro" id="IPR036915">
    <property type="entry name" value="Cyclin-like_sf"/>
</dbReference>
<evidence type="ECO:0000256" key="8">
    <source>
        <dbReference type="ARBA" id="ARBA00022918"/>
    </source>
</evidence>
<dbReference type="EC" id="2.7.7.49" evidence="1"/>
<dbReference type="GO" id="GO:0004519">
    <property type="term" value="F:endonuclease activity"/>
    <property type="evidence" value="ECO:0007669"/>
    <property type="project" value="UniProtKB-KW"/>
</dbReference>
<dbReference type="Gene3D" id="1.10.472.10">
    <property type="entry name" value="Cyclin-like"/>
    <property type="match status" value="1"/>
</dbReference>
<dbReference type="Gene3D" id="3.10.20.370">
    <property type="match status" value="1"/>
</dbReference>
<dbReference type="SUPFAM" id="SSF56672">
    <property type="entry name" value="DNA/RNA polymerases"/>
    <property type="match status" value="1"/>
</dbReference>
<evidence type="ECO:0000256" key="9">
    <source>
        <dbReference type="ARBA" id="ARBA00023127"/>
    </source>
</evidence>
<dbReference type="InterPro" id="IPR041373">
    <property type="entry name" value="RT_RNaseH"/>
</dbReference>
<evidence type="ECO:0000256" key="2">
    <source>
        <dbReference type="ARBA" id="ARBA00022618"/>
    </source>
</evidence>
<dbReference type="PROSITE" id="PS50994">
    <property type="entry name" value="INTEGRASE"/>
    <property type="match status" value="1"/>
</dbReference>
<evidence type="ECO:0000256" key="3">
    <source>
        <dbReference type="ARBA" id="ARBA00022679"/>
    </source>
</evidence>
<dbReference type="InterPro" id="IPR006671">
    <property type="entry name" value="Cyclin_N"/>
</dbReference>
<dbReference type="Pfam" id="PF00134">
    <property type="entry name" value="Cyclin_N"/>
    <property type="match status" value="1"/>
</dbReference>
<dbReference type="Pfam" id="PF17921">
    <property type="entry name" value="Integrase_H2C2"/>
    <property type="match status" value="1"/>
</dbReference>
<feature type="compositionally biased region" description="Low complexity" evidence="11">
    <location>
        <begin position="33"/>
        <end position="45"/>
    </location>
</feature>
<dbReference type="AlphaFoldDB" id="A0A6H5GU13"/>
<evidence type="ECO:0000256" key="7">
    <source>
        <dbReference type="ARBA" id="ARBA00022801"/>
    </source>
</evidence>
<keyword evidence="9" id="KW-0195">Cyclin</keyword>
<dbReference type="Proteomes" id="UP000479000">
    <property type="component" value="Unassembled WGS sequence"/>
</dbReference>
<keyword evidence="4" id="KW-0548">Nucleotidyltransferase</keyword>
<protein>
    <recommendedName>
        <fullName evidence="1">RNA-directed DNA polymerase</fullName>
        <ecNumber evidence="1">2.7.7.49</ecNumber>
    </recommendedName>
</protein>
<keyword evidence="5" id="KW-0540">Nuclease</keyword>
<dbReference type="GO" id="GO:0003676">
    <property type="term" value="F:nucleic acid binding"/>
    <property type="evidence" value="ECO:0007669"/>
    <property type="project" value="InterPro"/>
</dbReference>
<dbReference type="GO" id="GO:0016787">
    <property type="term" value="F:hydrolase activity"/>
    <property type="evidence" value="ECO:0007669"/>
    <property type="project" value="UniProtKB-KW"/>
</dbReference>
<dbReference type="FunFam" id="1.10.340.70:FF:000001">
    <property type="entry name" value="Retrovirus-related Pol polyprotein from transposon gypsy-like Protein"/>
    <property type="match status" value="1"/>
</dbReference>
<dbReference type="Pfam" id="PF17917">
    <property type="entry name" value="RT_RNaseH"/>
    <property type="match status" value="1"/>
</dbReference>
<dbReference type="GO" id="GO:0015074">
    <property type="term" value="P:DNA integration"/>
    <property type="evidence" value="ECO:0007669"/>
    <property type="project" value="InterPro"/>
</dbReference>
<evidence type="ECO:0000313" key="13">
    <source>
        <dbReference type="EMBL" id="CAB0006445.1"/>
    </source>
</evidence>
<evidence type="ECO:0000259" key="12">
    <source>
        <dbReference type="PROSITE" id="PS50994"/>
    </source>
</evidence>
<keyword evidence="8" id="KW-0695">RNA-directed DNA polymerase</keyword>
<evidence type="ECO:0000313" key="14">
    <source>
        <dbReference type="Proteomes" id="UP000479000"/>
    </source>
</evidence>
<dbReference type="InterPro" id="IPR050951">
    <property type="entry name" value="Retrovirus_Pol_polyprotein"/>
</dbReference>
<evidence type="ECO:0000256" key="11">
    <source>
        <dbReference type="SAM" id="MobiDB-lite"/>
    </source>
</evidence>
<dbReference type="Gene3D" id="3.30.70.270">
    <property type="match status" value="1"/>
</dbReference>
<dbReference type="GO" id="GO:0042575">
    <property type="term" value="C:DNA polymerase complex"/>
    <property type="evidence" value="ECO:0007669"/>
    <property type="project" value="UniProtKB-ARBA"/>
</dbReference>
<dbReference type="InterPro" id="IPR048258">
    <property type="entry name" value="Cyclins_cyclin-box"/>
</dbReference>
<keyword evidence="14" id="KW-1185">Reference proteome</keyword>
<dbReference type="EMBL" id="CADCXU010017656">
    <property type="protein sequence ID" value="CAB0006445.1"/>
    <property type="molecule type" value="Genomic_DNA"/>
</dbReference>
<dbReference type="InterPro" id="IPR001584">
    <property type="entry name" value="Integrase_cat-core"/>
</dbReference>
<accession>A0A6H5GU13</accession>
<evidence type="ECO:0000256" key="10">
    <source>
        <dbReference type="ARBA" id="ARBA00023306"/>
    </source>
</evidence>
<dbReference type="SUPFAM" id="SSF47954">
    <property type="entry name" value="Cyclin-like"/>
    <property type="match status" value="1"/>
</dbReference>
<dbReference type="Pfam" id="PF00665">
    <property type="entry name" value="rve"/>
    <property type="match status" value="1"/>
</dbReference>
<proteinExistence type="predicted"/>
<evidence type="ECO:0000256" key="1">
    <source>
        <dbReference type="ARBA" id="ARBA00012493"/>
    </source>
</evidence>
<dbReference type="FunFam" id="3.10.20.370:FF:000001">
    <property type="entry name" value="Retrovirus-related Pol polyprotein from transposon 17.6-like protein"/>
    <property type="match status" value="1"/>
</dbReference>
<dbReference type="PANTHER" id="PTHR37984">
    <property type="entry name" value="PROTEIN CBG26694"/>
    <property type="match status" value="1"/>
</dbReference>
<evidence type="ECO:0000256" key="5">
    <source>
        <dbReference type="ARBA" id="ARBA00022722"/>
    </source>
</evidence>
<name>A0A6H5GU13_9HEMI</name>
<keyword evidence="7" id="KW-0378">Hydrolase</keyword>
<sequence>MPRKPLADTAPRRTISTRSCPVRDTPHPLSTPAELAAVQEEAVLVPSQGHEPSQSSARPTPSSAASPALPDTLPAGVTARIDALEGALRLLQEHCGGGRPEAPDLSVVEPQVRRLREENDRLAQENLWLRGQLDETSRSRGSALLAYECSLMPYDGRTDWEEYMSHLNVVAQTNSWDETRKAQKLASALRGSALSVLNNLLPEQRLQWTPLTEVLSRRFGQENLAQKWQAELEIRRQKVGEALTDLAADIERMSRLALPGWPDHCRDQMGVRAFLKALTDEDMRRVLAAAGPKTVQDALTRAQLIEATTSFAEIAKPLTQLTEGNAPFEWTDASDRCFRQLREAMVSAPVLAFPDFSQPYTLDCDASGHAVGAVLSQRQAGEEVAVAYYSRTLSRQEQNYCATRRELLAVVLSICHFHQYLFGRPFTLRTDHAALAWLTSFKRPEGQLARWLETLQGYDFTIVHRAGKKHSNADGLSRRPCGDECKYCGRREQEQKVATITFDNKDCEKAQTLDNAIKTVLQWKLAGRKPDNSVLTSLSPRVRQLCDRWDSLEVREGQLYHRWESSKPWLQWVVPLAKIKAVLEQCHDSPTGGHFGYLKTISKIRQYYFWPGMTSDVRTWCRTCQECRRFKGPRKRLVAPLHQMALGAPLDRMGVDILGPFPRTSRGNRYVLVAMDYFTKWPEAIAIPDQEAHTVAVALVGNVFSRIGMPYELHTDQGRNFEAKLMQEKEDELAILWLFFQYSGARLKFNSERTADLGTEQMTNDNRKLSVDVVEELVIHEDAMHEDLCTESEISCSQGQPWSLPARAAENSTASADNATTSDSAIPPAPSNFTNKIDFSTHHSLRAEQRSSILIFARYSANRKKGNSSFLHFGGDPIKMINRRPTRRELVVMGIKTKLEATATIFFFYFICYSFPTRSLKISSSASGQKTAIVYLRFVTCIFSELFGRFWYQIPRDHLSGQAFNPSMRSVLVNWLADVAYHMNLYQETVQLTIYILDKFMSIDKTTTKDNAQLVSHSDRNVFKNGHHTAIRNDLIFGNWWADRVEDLLEKFVSSRPKMYCGNYAVGYVGLGSFWRP</sequence>
<keyword evidence="3" id="KW-0808">Transferase</keyword>
<feature type="region of interest" description="Disordered" evidence="11">
    <location>
        <begin position="805"/>
        <end position="829"/>
    </location>
</feature>
<dbReference type="Gene3D" id="1.10.340.70">
    <property type="match status" value="1"/>
</dbReference>
<organism evidence="13 14">
    <name type="scientific">Nesidiocoris tenuis</name>
    <dbReference type="NCBI Taxonomy" id="355587"/>
    <lineage>
        <taxon>Eukaryota</taxon>
        <taxon>Metazoa</taxon>
        <taxon>Ecdysozoa</taxon>
        <taxon>Arthropoda</taxon>
        <taxon>Hexapoda</taxon>
        <taxon>Insecta</taxon>
        <taxon>Pterygota</taxon>
        <taxon>Neoptera</taxon>
        <taxon>Paraneoptera</taxon>
        <taxon>Hemiptera</taxon>
        <taxon>Heteroptera</taxon>
        <taxon>Panheteroptera</taxon>
        <taxon>Cimicomorpha</taxon>
        <taxon>Miridae</taxon>
        <taxon>Dicyphina</taxon>
        <taxon>Nesidiocoris</taxon>
    </lineage>
</organism>
<dbReference type="GO" id="GO:0000278">
    <property type="term" value="P:mitotic cell cycle"/>
    <property type="evidence" value="ECO:0007669"/>
    <property type="project" value="UniProtKB-ARBA"/>
</dbReference>
<dbReference type="OrthoDB" id="6382339at2759"/>
<feature type="region of interest" description="Disordered" evidence="11">
    <location>
        <begin position="1"/>
        <end position="73"/>
    </location>
</feature>
<dbReference type="InterPro" id="IPR043502">
    <property type="entry name" value="DNA/RNA_pol_sf"/>
</dbReference>
<dbReference type="InterPro" id="IPR012337">
    <property type="entry name" value="RNaseH-like_sf"/>
</dbReference>
<gene>
    <name evidence="13" type="ORF">NTEN_LOCUS11922</name>
</gene>
<dbReference type="CDD" id="cd09274">
    <property type="entry name" value="RNase_HI_RT_Ty3"/>
    <property type="match status" value="1"/>
</dbReference>
<reference evidence="13 14" key="1">
    <citation type="submission" date="2020-02" db="EMBL/GenBank/DDBJ databases">
        <authorList>
            <person name="Ferguson B K."/>
        </authorList>
    </citation>
    <scope>NUCLEOTIDE SEQUENCE [LARGE SCALE GENOMIC DNA]</scope>
</reference>